<dbReference type="FunFam" id="3.30.70.330:FF:000143">
    <property type="entry name" value="msx2-interacting protein-like isoform X1"/>
    <property type="match status" value="1"/>
</dbReference>
<dbReference type="PROSITE" id="PS50102">
    <property type="entry name" value="RRM"/>
    <property type="match status" value="2"/>
</dbReference>
<dbReference type="InterPro" id="IPR035979">
    <property type="entry name" value="RBD_domain_sf"/>
</dbReference>
<evidence type="ECO:0000313" key="4">
    <source>
        <dbReference type="EMBL" id="KAF6345700.1"/>
    </source>
</evidence>
<dbReference type="SMART" id="SM00360">
    <property type="entry name" value="RRM"/>
    <property type="match status" value="2"/>
</dbReference>
<evidence type="ECO:0000256" key="1">
    <source>
        <dbReference type="ARBA" id="ARBA00022884"/>
    </source>
</evidence>
<evidence type="ECO:0000256" key="2">
    <source>
        <dbReference type="PROSITE-ProRule" id="PRU00176"/>
    </source>
</evidence>
<dbReference type="EMBL" id="JACAGC010000009">
    <property type="protein sequence ID" value="KAF6345700.1"/>
    <property type="molecule type" value="Genomic_DNA"/>
</dbReference>
<dbReference type="GO" id="GO:0003723">
    <property type="term" value="F:RNA binding"/>
    <property type="evidence" value="ECO:0007669"/>
    <property type="project" value="UniProtKB-UniRule"/>
</dbReference>
<proteinExistence type="predicted"/>
<dbReference type="InterPro" id="IPR012677">
    <property type="entry name" value="Nucleotide-bd_a/b_plait_sf"/>
</dbReference>
<dbReference type="CDD" id="cd12351">
    <property type="entry name" value="RRM4_SHARP"/>
    <property type="match status" value="1"/>
</dbReference>
<accession>A0A7J7X8Q6</accession>
<evidence type="ECO:0000259" key="3">
    <source>
        <dbReference type="PROSITE" id="PS50102"/>
    </source>
</evidence>
<comment type="caution">
    <text evidence="4">The sequence shown here is derived from an EMBL/GenBank/DDBJ whole genome shotgun (WGS) entry which is preliminary data.</text>
</comment>
<dbReference type="AlphaFoldDB" id="A0A7J7X8Q6"/>
<sequence length="210" mass="24060">MQIEVTAWIGPETESENEFRPLDERIDEFHPKATRTLFIGNLEKTTTYHDLRNIFQRFGEIVDIDIKKVNGVPQYAFLQYSDIASVCKAIKKMDGEYLGNNRLKLGFGKSMPTNCVWLDGLSSNVSDQYLTRHFCRYGPVVKVVFDRLKGMALVLYNEIEYAQAAVKETKGRKIGGNKIKVWILQIGKVSLHFITAWKNLVKISETSMKC</sequence>
<feature type="domain" description="RRM" evidence="3">
    <location>
        <begin position="35"/>
        <end position="110"/>
    </location>
</feature>
<name>A0A7J7X8Q6_RHIFE</name>
<dbReference type="InterPro" id="IPR034174">
    <property type="entry name" value="SHARP_RRM3"/>
</dbReference>
<reference evidence="4 5" key="1">
    <citation type="journal article" date="2020" name="Nature">
        <title>Six reference-quality genomes reveal evolution of bat adaptations.</title>
        <authorList>
            <person name="Jebb D."/>
            <person name="Huang Z."/>
            <person name="Pippel M."/>
            <person name="Hughes G.M."/>
            <person name="Lavrichenko K."/>
            <person name="Devanna P."/>
            <person name="Winkler S."/>
            <person name="Jermiin L.S."/>
            <person name="Skirmuntt E.C."/>
            <person name="Katzourakis A."/>
            <person name="Burkitt-Gray L."/>
            <person name="Ray D.A."/>
            <person name="Sullivan K.A.M."/>
            <person name="Roscito J.G."/>
            <person name="Kirilenko B.M."/>
            <person name="Davalos L.M."/>
            <person name="Corthals A.P."/>
            <person name="Power M.L."/>
            <person name="Jones G."/>
            <person name="Ransome R.D."/>
            <person name="Dechmann D.K.N."/>
            <person name="Locatelli A.G."/>
            <person name="Puechmaille S.J."/>
            <person name="Fedrigo O."/>
            <person name="Jarvis E.D."/>
            <person name="Hiller M."/>
            <person name="Vernes S.C."/>
            <person name="Myers E.W."/>
            <person name="Teeling E.C."/>
        </authorList>
    </citation>
    <scope>NUCLEOTIDE SEQUENCE [LARGE SCALE GENOMIC DNA]</scope>
    <source>
        <strain evidence="4">MRhiFer1</strain>
        <tissue evidence="4">Lung</tissue>
    </source>
</reference>
<evidence type="ECO:0000313" key="5">
    <source>
        <dbReference type="Proteomes" id="UP000585614"/>
    </source>
</evidence>
<protein>
    <submittedName>
        <fullName evidence="4">Spen family transcriptional repressor</fullName>
    </submittedName>
</protein>
<dbReference type="CDD" id="cd12350">
    <property type="entry name" value="RRM3_SHARP"/>
    <property type="match status" value="1"/>
</dbReference>
<dbReference type="FunFam" id="3.30.70.330:FF:000118">
    <property type="entry name" value="msx2-interacting protein-like isoform X1"/>
    <property type="match status" value="1"/>
</dbReference>
<dbReference type="InterPro" id="IPR000504">
    <property type="entry name" value="RRM_dom"/>
</dbReference>
<dbReference type="PANTHER" id="PTHR23189">
    <property type="entry name" value="RNA RECOGNITION MOTIF-CONTAINING"/>
    <property type="match status" value="1"/>
</dbReference>
<dbReference type="Proteomes" id="UP000585614">
    <property type="component" value="Unassembled WGS sequence"/>
</dbReference>
<keyword evidence="1 2" id="KW-0694">RNA-binding</keyword>
<dbReference type="Gene3D" id="3.30.70.330">
    <property type="match status" value="2"/>
</dbReference>
<dbReference type="SUPFAM" id="SSF54928">
    <property type="entry name" value="RNA-binding domain, RBD"/>
    <property type="match status" value="1"/>
</dbReference>
<dbReference type="InterPro" id="IPR034175">
    <property type="entry name" value="SHARP_RRM4"/>
</dbReference>
<gene>
    <name evidence="4" type="ORF">mRhiFer1_016044</name>
</gene>
<organism evidence="4 5">
    <name type="scientific">Rhinolophus ferrumequinum</name>
    <name type="common">Greater horseshoe bat</name>
    <dbReference type="NCBI Taxonomy" id="59479"/>
    <lineage>
        <taxon>Eukaryota</taxon>
        <taxon>Metazoa</taxon>
        <taxon>Chordata</taxon>
        <taxon>Craniata</taxon>
        <taxon>Vertebrata</taxon>
        <taxon>Euteleostomi</taxon>
        <taxon>Mammalia</taxon>
        <taxon>Eutheria</taxon>
        <taxon>Laurasiatheria</taxon>
        <taxon>Chiroptera</taxon>
        <taxon>Yinpterochiroptera</taxon>
        <taxon>Rhinolophoidea</taxon>
        <taxon>Rhinolophidae</taxon>
        <taxon>Rhinolophinae</taxon>
        <taxon>Rhinolophus</taxon>
    </lineage>
</organism>
<dbReference type="Pfam" id="PF00076">
    <property type="entry name" value="RRM_1"/>
    <property type="match status" value="2"/>
</dbReference>
<feature type="domain" description="RRM" evidence="3">
    <location>
        <begin position="114"/>
        <end position="181"/>
    </location>
</feature>